<dbReference type="GO" id="GO:0030048">
    <property type="term" value="P:actin filament-based movement"/>
    <property type="evidence" value="ECO:0007669"/>
    <property type="project" value="TreeGrafter"/>
</dbReference>
<reference evidence="9 10" key="1">
    <citation type="submission" date="2020-04" db="EMBL/GenBank/DDBJ databases">
        <authorList>
            <person name="Wallbank WR R."/>
            <person name="Pardo Diaz C."/>
            <person name="Kozak K."/>
            <person name="Martin S."/>
            <person name="Jiggins C."/>
            <person name="Moest M."/>
            <person name="Warren A I."/>
            <person name="Byers J.R.P. K."/>
            <person name="Montejo-Kovacevich G."/>
            <person name="Yen C E."/>
        </authorList>
    </citation>
    <scope>NUCLEOTIDE SEQUENCE [LARGE SCALE GENOMIC DNA]</scope>
</reference>
<dbReference type="PRINTS" id="PR00193">
    <property type="entry name" value="MYOSINHEAVY"/>
</dbReference>
<dbReference type="InterPro" id="IPR036961">
    <property type="entry name" value="Kinesin_motor_dom_sf"/>
</dbReference>
<keyword evidence="4 6" id="KW-0505">Motor protein</keyword>
<dbReference type="OrthoDB" id="10055605at2759"/>
<feature type="compositionally biased region" description="Low complexity" evidence="7">
    <location>
        <begin position="256"/>
        <end position="274"/>
    </location>
</feature>
<dbReference type="GO" id="GO:0005886">
    <property type="term" value="C:plasma membrane"/>
    <property type="evidence" value="ECO:0007669"/>
    <property type="project" value="TreeGrafter"/>
</dbReference>
<dbReference type="GO" id="GO:0005524">
    <property type="term" value="F:ATP binding"/>
    <property type="evidence" value="ECO:0007669"/>
    <property type="project" value="UniProtKB-UniRule"/>
</dbReference>
<accession>A0A8S0ZPI7</accession>
<dbReference type="GO" id="GO:0005737">
    <property type="term" value="C:cytoplasm"/>
    <property type="evidence" value="ECO:0007669"/>
    <property type="project" value="TreeGrafter"/>
</dbReference>
<dbReference type="Gene3D" id="1.10.10.820">
    <property type="match status" value="1"/>
</dbReference>
<evidence type="ECO:0000256" key="3">
    <source>
        <dbReference type="ARBA" id="ARBA00023123"/>
    </source>
</evidence>
<comment type="caution">
    <text evidence="9">The sequence shown here is derived from an EMBL/GenBank/DDBJ whole genome shotgun (WGS) entry which is preliminary data.</text>
</comment>
<dbReference type="Gene3D" id="1.20.120.720">
    <property type="entry name" value="Myosin VI head, motor domain, U50 subdomain"/>
    <property type="match status" value="1"/>
</dbReference>
<name>A0A8S0ZPI7_ARCPL</name>
<dbReference type="GO" id="GO:0006897">
    <property type="term" value="P:endocytosis"/>
    <property type="evidence" value="ECO:0007669"/>
    <property type="project" value="TreeGrafter"/>
</dbReference>
<evidence type="ECO:0000313" key="10">
    <source>
        <dbReference type="Proteomes" id="UP000494106"/>
    </source>
</evidence>
<organism evidence="9 10">
    <name type="scientific">Arctia plantaginis</name>
    <name type="common">Wood tiger moth</name>
    <name type="synonym">Phalaena plantaginis</name>
    <dbReference type="NCBI Taxonomy" id="874455"/>
    <lineage>
        <taxon>Eukaryota</taxon>
        <taxon>Metazoa</taxon>
        <taxon>Ecdysozoa</taxon>
        <taxon>Arthropoda</taxon>
        <taxon>Hexapoda</taxon>
        <taxon>Insecta</taxon>
        <taxon>Pterygota</taxon>
        <taxon>Neoptera</taxon>
        <taxon>Endopterygota</taxon>
        <taxon>Lepidoptera</taxon>
        <taxon>Glossata</taxon>
        <taxon>Ditrysia</taxon>
        <taxon>Noctuoidea</taxon>
        <taxon>Erebidae</taxon>
        <taxon>Arctiinae</taxon>
        <taxon>Arctia</taxon>
    </lineage>
</organism>
<keyword evidence="10" id="KW-1185">Reference proteome</keyword>
<evidence type="ECO:0000313" key="9">
    <source>
        <dbReference type="EMBL" id="CAB3235069.1"/>
    </source>
</evidence>
<protein>
    <recommendedName>
        <fullName evidence="8">Myosin motor domain-containing protein</fullName>
    </recommendedName>
</protein>
<proteinExistence type="inferred from homology"/>
<feature type="region of interest" description="Disordered" evidence="7">
    <location>
        <begin position="382"/>
        <end position="408"/>
    </location>
</feature>
<dbReference type="InterPro" id="IPR027417">
    <property type="entry name" value="P-loop_NTPase"/>
</dbReference>
<evidence type="ECO:0000256" key="2">
    <source>
        <dbReference type="ARBA" id="ARBA00022840"/>
    </source>
</evidence>
<evidence type="ECO:0000259" key="8">
    <source>
        <dbReference type="PROSITE" id="PS51456"/>
    </source>
</evidence>
<keyword evidence="5 6" id="KW-0009">Actin-binding</keyword>
<evidence type="ECO:0000256" key="1">
    <source>
        <dbReference type="ARBA" id="ARBA00022741"/>
    </source>
</evidence>
<dbReference type="GO" id="GO:0051015">
    <property type="term" value="F:actin filament binding"/>
    <property type="evidence" value="ECO:0007669"/>
    <property type="project" value="TreeGrafter"/>
</dbReference>
<comment type="caution">
    <text evidence="6">Lacks conserved residue(s) required for the propagation of feature annotation.</text>
</comment>
<dbReference type="Gene3D" id="3.40.850.10">
    <property type="entry name" value="Kinesin motor domain"/>
    <property type="match status" value="1"/>
</dbReference>
<dbReference type="SMART" id="SM00242">
    <property type="entry name" value="MYSc"/>
    <property type="match status" value="1"/>
</dbReference>
<dbReference type="InterPro" id="IPR001609">
    <property type="entry name" value="Myosin_head_motor_dom-like"/>
</dbReference>
<dbReference type="PANTHER" id="PTHR13140">
    <property type="entry name" value="MYOSIN"/>
    <property type="match status" value="1"/>
</dbReference>
<dbReference type="PANTHER" id="PTHR13140:SF802">
    <property type="entry name" value="UNCONVENTIONAL MYOSIN-IB ISOFORM X1"/>
    <property type="match status" value="1"/>
</dbReference>
<dbReference type="GO" id="GO:0007015">
    <property type="term" value="P:actin filament organization"/>
    <property type="evidence" value="ECO:0007669"/>
    <property type="project" value="TreeGrafter"/>
</dbReference>
<sequence length="690" mass="74656">MAEPEGVGQPDAVLLAPLTEDTFLHNLHVRYKHDIIYTYVGNALVSVNPCRTLPLYSAELVRAYLARPPYQLPPHLYAITATAYRWVRDRNESQCIVITGESGAGKTEAARVCLQCAVVAGERGAELTAAGTLLEAFGNAATARNHNASRFGKLLEIEFDFKGEPVGGHITHSLNMRCASASAFSVAIGGDFNDGLHTLRTERVCGGVLDGERNFHVLYQLLAGADVHLLKRLRLKRSWEYYRMLRGAVVEGGGASASPRRAPPQQVAPAPRAAAQDRDHFAFTTAAMRALGFSGSECDAVLRLLAFMLKLGNVEFEPQHNIDGSIGTRVQHQYGQSPGRAPPRAARGPCSRSALVCAELVEACALVGVDADELAAALGAPDLDAPRDAESSEGSEETGACSSPESSTESWAGALRDQLVSVLYSRLFTWLINNVNAALHPRTPGKRCAIGILDVYGFESLASNGLERLLINYAAERVQAAVTAATLRREQDEYVREGLAWRPLHYTEHELHAELLDAGPDSVLGVLRDCSARGLGDGAFLQRLQRRRHPRLLVLPPDHFQIVHFGGAVVYSARGIVAKNRDQVCRRCCGVLGAAREPLLAALFAGALERACGGSPRRPAALACRQRALVGALVRRLPPAPRLVRCLRADAALRPHRFDAALLRHQIRSQGSVPYDPYLLPSRAVYGTGS</sequence>
<dbReference type="Pfam" id="PF00063">
    <property type="entry name" value="Myosin_head"/>
    <property type="match status" value="3"/>
</dbReference>
<evidence type="ECO:0000256" key="5">
    <source>
        <dbReference type="ARBA" id="ARBA00023203"/>
    </source>
</evidence>
<dbReference type="GO" id="GO:0000146">
    <property type="term" value="F:microfilament motor activity"/>
    <property type="evidence" value="ECO:0007669"/>
    <property type="project" value="TreeGrafter"/>
</dbReference>
<dbReference type="Gene3D" id="1.20.58.530">
    <property type="match status" value="1"/>
</dbReference>
<evidence type="ECO:0000256" key="6">
    <source>
        <dbReference type="PROSITE-ProRule" id="PRU00782"/>
    </source>
</evidence>
<comment type="similarity">
    <text evidence="6">Belongs to the TRAFAC class myosin-kinesin ATPase superfamily. Myosin family.</text>
</comment>
<dbReference type="PROSITE" id="PS51456">
    <property type="entry name" value="MYOSIN_MOTOR"/>
    <property type="match status" value="1"/>
</dbReference>
<gene>
    <name evidence="9" type="ORF">APLA_LOCUS5897</name>
</gene>
<dbReference type="AlphaFoldDB" id="A0A8S0ZPI7"/>
<feature type="binding site" evidence="6">
    <location>
        <begin position="100"/>
        <end position="107"/>
    </location>
    <ligand>
        <name>ATP</name>
        <dbReference type="ChEBI" id="CHEBI:30616"/>
    </ligand>
</feature>
<keyword evidence="3 6" id="KW-0518">Myosin</keyword>
<feature type="region of interest" description="Disordered" evidence="7">
    <location>
        <begin position="252"/>
        <end position="274"/>
    </location>
</feature>
<keyword evidence="1 6" id="KW-0547">Nucleotide-binding</keyword>
<dbReference type="EMBL" id="CADEBC010000485">
    <property type="protein sequence ID" value="CAB3235069.1"/>
    <property type="molecule type" value="Genomic_DNA"/>
</dbReference>
<feature type="domain" description="Myosin motor" evidence="8">
    <location>
        <begin position="7"/>
        <end position="690"/>
    </location>
</feature>
<dbReference type="GO" id="GO:0005902">
    <property type="term" value="C:microvillus"/>
    <property type="evidence" value="ECO:0007669"/>
    <property type="project" value="TreeGrafter"/>
</dbReference>
<dbReference type="GO" id="GO:0016459">
    <property type="term" value="C:myosin complex"/>
    <property type="evidence" value="ECO:0007669"/>
    <property type="project" value="UniProtKB-KW"/>
</dbReference>
<dbReference type="SUPFAM" id="SSF52540">
    <property type="entry name" value="P-loop containing nucleoside triphosphate hydrolases"/>
    <property type="match status" value="1"/>
</dbReference>
<dbReference type="CDD" id="cd00124">
    <property type="entry name" value="MYSc"/>
    <property type="match status" value="1"/>
</dbReference>
<evidence type="ECO:0000256" key="4">
    <source>
        <dbReference type="ARBA" id="ARBA00023175"/>
    </source>
</evidence>
<dbReference type="Proteomes" id="UP000494106">
    <property type="component" value="Unassembled WGS sequence"/>
</dbReference>
<keyword evidence="2 6" id="KW-0067">ATP-binding</keyword>
<evidence type="ECO:0000256" key="7">
    <source>
        <dbReference type="SAM" id="MobiDB-lite"/>
    </source>
</evidence>